<protein>
    <submittedName>
        <fullName evidence="1">Uncharacterized protein</fullName>
    </submittedName>
</protein>
<dbReference type="EMBL" id="LOMO01000001">
    <property type="protein sequence ID" value="KXY51140.1"/>
    <property type="molecule type" value="Genomic_DNA"/>
</dbReference>
<evidence type="ECO:0000313" key="1">
    <source>
        <dbReference type="EMBL" id="KXY51140.1"/>
    </source>
</evidence>
<reference evidence="1 2" key="1">
    <citation type="submission" date="2015-12" db="EMBL/GenBank/DDBJ databases">
        <title>Bacillus cereus Group isolate.</title>
        <authorList>
            <person name="Kovac J."/>
        </authorList>
    </citation>
    <scope>NUCLEOTIDE SEQUENCE [LARGE SCALE GENOMIC DNA]</scope>
    <source>
        <strain evidence="1 2">FSL K6-0073</strain>
    </source>
</reference>
<dbReference type="RefSeq" id="WP_061662478.1">
    <property type="nucleotide sequence ID" value="NZ_LOMO01000001.1"/>
</dbReference>
<dbReference type="AlphaFoldDB" id="A0A9X0SPD5"/>
<sequence length="164" mass="19729">MKNIYWNGNGKCQKQLNIYDELKPNIGITTNKYMNLFITASNVYYDVHKNDGCNLLTYYDEKIKRYIIPFANDIHSLQFNIQMDLLIKNLKNKKQLEVFMDEVILYLQDKDLTYKKYSVFSHYQNKELCKEAKEGFQEISFGNENNYNNWVNHRVTNMQYIFVK</sequence>
<gene>
    <name evidence="1" type="ORF">AT268_32080</name>
</gene>
<dbReference type="Proteomes" id="UP000075476">
    <property type="component" value="Unassembled WGS sequence"/>
</dbReference>
<accession>A0A9X0SPD5</accession>
<organism evidence="1 2">
    <name type="scientific">Bacillus cereus</name>
    <dbReference type="NCBI Taxonomy" id="1396"/>
    <lineage>
        <taxon>Bacteria</taxon>
        <taxon>Bacillati</taxon>
        <taxon>Bacillota</taxon>
        <taxon>Bacilli</taxon>
        <taxon>Bacillales</taxon>
        <taxon>Bacillaceae</taxon>
        <taxon>Bacillus</taxon>
        <taxon>Bacillus cereus group</taxon>
    </lineage>
</organism>
<name>A0A9X0SPD5_BACCE</name>
<proteinExistence type="predicted"/>
<evidence type="ECO:0000313" key="2">
    <source>
        <dbReference type="Proteomes" id="UP000075476"/>
    </source>
</evidence>
<comment type="caution">
    <text evidence="1">The sequence shown here is derived from an EMBL/GenBank/DDBJ whole genome shotgun (WGS) entry which is preliminary data.</text>
</comment>